<accession>A0A4U8QC65</accession>
<dbReference type="PROSITE" id="PS51643">
    <property type="entry name" value="HD_CAS3"/>
    <property type="match status" value="1"/>
</dbReference>
<dbReference type="PROSITE" id="PS51192">
    <property type="entry name" value="HELICASE_ATP_BIND_1"/>
    <property type="match status" value="1"/>
</dbReference>
<dbReference type="InterPro" id="IPR038257">
    <property type="entry name" value="CRISPR-assoc_Cas3_HD_sf"/>
</dbReference>
<keyword evidence="8" id="KW-0067">ATP-binding</keyword>
<dbReference type="InterPro" id="IPR011545">
    <property type="entry name" value="DEAD/DEAH_box_helicase_dom"/>
</dbReference>
<evidence type="ECO:0000259" key="10">
    <source>
        <dbReference type="PROSITE" id="PS51192"/>
    </source>
</evidence>
<dbReference type="GO" id="GO:0051607">
    <property type="term" value="P:defense response to virus"/>
    <property type="evidence" value="ECO:0007669"/>
    <property type="project" value="UniProtKB-KW"/>
</dbReference>
<dbReference type="NCBIfam" id="TIGR01596">
    <property type="entry name" value="cas3_HD"/>
    <property type="match status" value="1"/>
</dbReference>
<evidence type="ECO:0000259" key="11">
    <source>
        <dbReference type="PROSITE" id="PS51643"/>
    </source>
</evidence>
<evidence type="ECO:0000256" key="3">
    <source>
        <dbReference type="ARBA" id="ARBA00022722"/>
    </source>
</evidence>
<dbReference type="RefSeq" id="WP_161597263.1">
    <property type="nucleotide sequence ID" value="NZ_QGQD01000007.1"/>
</dbReference>
<evidence type="ECO:0000313" key="12">
    <source>
        <dbReference type="EMBL" id="TLD02695.1"/>
    </source>
</evidence>
<keyword evidence="13" id="KW-1185">Reference proteome</keyword>
<dbReference type="SMART" id="SM00487">
    <property type="entry name" value="DEXDc"/>
    <property type="match status" value="1"/>
</dbReference>
<reference evidence="12 13" key="1">
    <citation type="journal article" date="2019" name="Anaerobe">
        <title>Detection of Robinsoniella peoriensis in multiple bone samples of a trauma patient.</title>
        <authorList>
            <person name="Schrottner P."/>
            <person name="Hartwich K."/>
            <person name="Bunk B."/>
            <person name="Schober I."/>
            <person name="Helbig S."/>
            <person name="Rudolph W.W."/>
            <person name="Gunzer F."/>
        </authorList>
    </citation>
    <scope>NUCLEOTIDE SEQUENCE [LARGE SCALE GENOMIC DNA]</scope>
    <source>
        <strain evidence="12 13">DSM 106044</strain>
    </source>
</reference>
<dbReference type="Pfam" id="PF00270">
    <property type="entry name" value="DEAD"/>
    <property type="match status" value="1"/>
</dbReference>
<feature type="domain" description="Helicase ATP-binding" evidence="10">
    <location>
        <begin position="317"/>
        <end position="508"/>
    </location>
</feature>
<sequence>MCLFINMEDVINADYPLYAHWKDDSDKETLVEHLQRCGKYFQMLEKEKELSIVVKRFALKLLPNNPDNIQSFIYKMFYNVILFHDFGKINPAFQIQKMKNKKVPIKTLDGLSGSDHSLFSAVIYLDYFLEEIEKSSYSKKDKCLLTLLVWINAYVISRHHSDLEKMIDFTSKFKGKDGEIGYLLDVLTQSGLEGYAGLRSLSSDTIEKCVKKYSNVKDRMDRGQDITCFFYMRYLYSVLVACDYYATTEYMENVQIKEFGTIQCADTFQEPYERSELLQSIRNYEKERILQAEKSLEECNDINSMRSEMFLDAEEALRKNPEDTIYFLEAPTGSGKSNTAMNLGFQLLGSGKKIYYIYPFNTLVEQNRKILQEIFTDKKVQNQIVVVNSLMPITGRGNIAEDSREYYQNALLDRQFLNYPFILSTHVSFFETLFGYRKENIFSFMQLTDSIVILDEIQSYKNTIWAEIIIFLQACSELLGMKIIIMSATLPGLDILAGGEGTVTRLIEDRKKYFNHPLFQKRVTVSYELLKEKMTIDHLLEQVLEKSKPDKKVLVTFIKKDSAYEFFDSLCNYSDIQVPAYLITGDDSMYEREQILRPIREGNTGGMILVSTQVIEAGVDIDMDIGFKDISKLDSEEQFLGRINRSSKRDGIVYFFDMDQAKNIYGLDFRIDESFTLLTSEMREILKEKEFDIYYKKVLNVLKKQRNESTSSEGLDDFFYEHVKHMNSPCIADRMKLIEENKRNMSLVICRTLEIENGNVLDGWSLWERYEELLRNRTMDFSEKQLKLSDVRSKLNNFIYQVKWNPDLNYSGVLGELYCIRDGEEYFENGKLNRKKLESQGVMFVDL</sequence>
<dbReference type="InterPro" id="IPR027417">
    <property type="entry name" value="P-loop_NTPase"/>
</dbReference>
<evidence type="ECO:0000256" key="2">
    <source>
        <dbReference type="ARBA" id="ARBA00009046"/>
    </source>
</evidence>
<keyword evidence="7 12" id="KW-0347">Helicase</keyword>
<evidence type="ECO:0000256" key="6">
    <source>
        <dbReference type="ARBA" id="ARBA00022801"/>
    </source>
</evidence>
<dbReference type="InterPro" id="IPR001650">
    <property type="entry name" value="Helicase_C-like"/>
</dbReference>
<evidence type="ECO:0000256" key="7">
    <source>
        <dbReference type="ARBA" id="ARBA00022806"/>
    </source>
</evidence>
<keyword evidence="4" id="KW-0479">Metal-binding</keyword>
<protein>
    <submittedName>
        <fullName evidence="12">Helicase Cas3</fullName>
    </submittedName>
</protein>
<dbReference type="GO" id="GO:0016787">
    <property type="term" value="F:hydrolase activity"/>
    <property type="evidence" value="ECO:0007669"/>
    <property type="project" value="UniProtKB-KW"/>
</dbReference>
<dbReference type="CDD" id="cd18785">
    <property type="entry name" value="SF2_C"/>
    <property type="match status" value="1"/>
</dbReference>
<comment type="similarity">
    <text evidence="2">In the central section; belongs to the CRISPR-associated helicase Cas3 family.</text>
</comment>
<keyword evidence="6" id="KW-0378">Hydrolase</keyword>
<keyword evidence="5" id="KW-0547">Nucleotide-binding</keyword>
<dbReference type="CDD" id="cd09641">
    <property type="entry name" value="Cas3''_I"/>
    <property type="match status" value="1"/>
</dbReference>
<evidence type="ECO:0000256" key="8">
    <source>
        <dbReference type="ARBA" id="ARBA00022840"/>
    </source>
</evidence>
<comment type="caution">
    <text evidence="12">The sequence shown here is derived from an EMBL/GenBank/DDBJ whole genome shotgun (WGS) entry which is preliminary data.</text>
</comment>
<proteinExistence type="inferred from homology"/>
<name>A0A4U8QC65_9FIRM</name>
<comment type="similarity">
    <text evidence="1">In the N-terminal section; belongs to the CRISPR-associated nuclease Cas3-HD family.</text>
</comment>
<dbReference type="Pfam" id="PF22590">
    <property type="entry name" value="Cas3-like_C_2"/>
    <property type="match status" value="1"/>
</dbReference>
<dbReference type="InterPro" id="IPR014001">
    <property type="entry name" value="Helicase_ATP-bd"/>
</dbReference>
<dbReference type="GO" id="GO:0004386">
    <property type="term" value="F:helicase activity"/>
    <property type="evidence" value="ECO:0007669"/>
    <property type="project" value="UniProtKB-KW"/>
</dbReference>
<evidence type="ECO:0000256" key="9">
    <source>
        <dbReference type="ARBA" id="ARBA00023118"/>
    </source>
</evidence>
<dbReference type="GO" id="GO:0003676">
    <property type="term" value="F:nucleic acid binding"/>
    <property type="evidence" value="ECO:0007669"/>
    <property type="project" value="InterPro"/>
</dbReference>
<dbReference type="SMART" id="SM00490">
    <property type="entry name" value="HELICc"/>
    <property type="match status" value="1"/>
</dbReference>
<dbReference type="GO" id="GO:0005524">
    <property type="term" value="F:ATP binding"/>
    <property type="evidence" value="ECO:0007669"/>
    <property type="project" value="UniProtKB-KW"/>
</dbReference>
<keyword evidence="9" id="KW-0051">Antiviral defense</keyword>
<dbReference type="InterPro" id="IPR006483">
    <property type="entry name" value="CRISPR-assoc_Cas3_HD"/>
</dbReference>
<organism evidence="12 13">
    <name type="scientific">Robinsoniella peoriensis</name>
    <dbReference type="NCBI Taxonomy" id="180332"/>
    <lineage>
        <taxon>Bacteria</taxon>
        <taxon>Bacillati</taxon>
        <taxon>Bacillota</taxon>
        <taxon>Clostridia</taxon>
        <taxon>Lachnospirales</taxon>
        <taxon>Lachnospiraceae</taxon>
        <taxon>Robinsoniella</taxon>
    </lineage>
</organism>
<dbReference type="STRING" id="180332.GCA_000797495_01488"/>
<dbReference type="AlphaFoldDB" id="A0A4U8QC65"/>
<dbReference type="Gene3D" id="1.10.3210.30">
    <property type="match status" value="1"/>
</dbReference>
<dbReference type="InterPro" id="IPR054712">
    <property type="entry name" value="Cas3-like_dom"/>
</dbReference>
<dbReference type="GO" id="GO:0046872">
    <property type="term" value="F:metal ion binding"/>
    <property type="evidence" value="ECO:0007669"/>
    <property type="project" value="UniProtKB-KW"/>
</dbReference>
<dbReference type="SUPFAM" id="SSF52540">
    <property type="entry name" value="P-loop containing nucleoside triphosphate hydrolases"/>
    <property type="match status" value="1"/>
</dbReference>
<dbReference type="NCBIfam" id="TIGR01587">
    <property type="entry name" value="cas3_core"/>
    <property type="match status" value="1"/>
</dbReference>
<evidence type="ECO:0000256" key="5">
    <source>
        <dbReference type="ARBA" id="ARBA00022741"/>
    </source>
</evidence>
<dbReference type="GO" id="GO:0004518">
    <property type="term" value="F:nuclease activity"/>
    <property type="evidence" value="ECO:0007669"/>
    <property type="project" value="UniProtKB-KW"/>
</dbReference>
<gene>
    <name evidence="12" type="ORF">DSM106044_00430</name>
</gene>
<evidence type="ECO:0000313" key="13">
    <source>
        <dbReference type="Proteomes" id="UP000306509"/>
    </source>
</evidence>
<feature type="domain" description="HD Cas3-type" evidence="11">
    <location>
        <begin position="23"/>
        <end position="245"/>
    </location>
</feature>
<dbReference type="Proteomes" id="UP000306509">
    <property type="component" value="Unassembled WGS sequence"/>
</dbReference>
<dbReference type="InterPro" id="IPR006474">
    <property type="entry name" value="Helicase_Cas3_CRISPR-ass_core"/>
</dbReference>
<evidence type="ECO:0000256" key="4">
    <source>
        <dbReference type="ARBA" id="ARBA00022723"/>
    </source>
</evidence>
<evidence type="ECO:0000256" key="1">
    <source>
        <dbReference type="ARBA" id="ARBA00006847"/>
    </source>
</evidence>
<keyword evidence="3" id="KW-0540">Nuclease</keyword>
<dbReference type="EMBL" id="QGQD01000007">
    <property type="protein sequence ID" value="TLD02695.1"/>
    <property type="molecule type" value="Genomic_DNA"/>
</dbReference>
<dbReference type="Gene3D" id="3.40.50.300">
    <property type="entry name" value="P-loop containing nucleotide triphosphate hydrolases"/>
    <property type="match status" value="2"/>
</dbReference>